<evidence type="ECO:0000313" key="1">
    <source>
        <dbReference type="EMBL" id="KDR68008.1"/>
    </source>
</evidence>
<reference evidence="2" key="1">
    <citation type="journal article" date="2014" name="Proc. Natl. Acad. Sci. U.S.A.">
        <title>Extensive sampling of basidiomycete genomes demonstrates inadequacy of the white-rot/brown-rot paradigm for wood decay fungi.</title>
        <authorList>
            <person name="Riley R."/>
            <person name="Salamov A.A."/>
            <person name="Brown D.W."/>
            <person name="Nagy L.G."/>
            <person name="Floudas D."/>
            <person name="Held B.W."/>
            <person name="Levasseur A."/>
            <person name="Lombard V."/>
            <person name="Morin E."/>
            <person name="Otillar R."/>
            <person name="Lindquist E.A."/>
            <person name="Sun H."/>
            <person name="LaButti K.M."/>
            <person name="Schmutz J."/>
            <person name="Jabbour D."/>
            <person name="Luo H."/>
            <person name="Baker S.E."/>
            <person name="Pisabarro A.G."/>
            <person name="Walton J.D."/>
            <person name="Blanchette R.A."/>
            <person name="Henrissat B."/>
            <person name="Martin F."/>
            <person name="Cullen D."/>
            <person name="Hibbett D.S."/>
            <person name="Grigoriev I.V."/>
        </authorList>
    </citation>
    <scope>NUCLEOTIDE SEQUENCE [LARGE SCALE GENOMIC DNA]</scope>
    <source>
        <strain evidence="2">CBS 339.88</strain>
    </source>
</reference>
<protein>
    <submittedName>
        <fullName evidence="1">Uncharacterized protein</fullName>
    </submittedName>
</protein>
<keyword evidence="2" id="KW-1185">Reference proteome</keyword>
<name>A0A067SMM8_GALM3</name>
<dbReference type="AlphaFoldDB" id="A0A067SMM8"/>
<evidence type="ECO:0000313" key="2">
    <source>
        <dbReference type="Proteomes" id="UP000027222"/>
    </source>
</evidence>
<accession>A0A067SMM8</accession>
<sequence length="72" mass="8212">MIGARMWLLLMTCTDRAILAIAFHLIKFIILAVALRRTEVAYLLSVVKIDVLAAVFNLDLQQVAHNEFEEVR</sequence>
<dbReference type="Proteomes" id="UP000027222">
    <property type="component" value="Unassembled WGS sequence"/>
</dbReference>
<dbReference type="EMBL" id="KL142411">
    <property type="protein sequence ID" value="KDR68008.1"/>
    <property type="molecule type" value="Genomic_DNA"/>
</dbReference>
<dbReference type="HOGENOM" id="CLU_2722417_0_0_1"/>
<gene>
    <name evidence="1" type="ORF">GALMADRAFT_1059506</name>
</gene>
<proteinExistence type="predicted"/>
<organism evidence="1 2">
    <name type="scientific">Galerina marginata (strain CBS 339.88)</name>
    <dbReference type="NCBI Taxonomy" id="685588"/>
    <lineage>
        <taxon>Eukaryota</taxon>
        <taxon>Fungi</taxon>
        <taxon>Dikarya</taxon>
        <taxon>Basidiomycota</taxon>
        <taxon>Agaricomycotina</taxon>
        <taxon>Agaricomycetes</taxon>
        <taxon>Agaricomycetidae</taxon>
        <taxon>Agaricales</taxon>
        <taxon>Agaricineae</taxon>
        <taxon>Strophariaceae</taxon>
        <taxon>Galerina</taxon>
    </lineage>
</organism>